<dbReference type="AlphaFoldDB" id="A0A0F9TDI1"/>
<proteinExistence type="predicted"/>
<name>A0A0F9TDI1_9ZZZZ</name>
<comment type="caution">
    <text evidence="1">The sequence shown here is derived from an EMBL/GenBank/DDBJ whole genome shotgun (WGS) entry which is preliminary data.</text>
</comment>
<accession>A0A0F9TDI1</accession>
<gene>
    <name evidence="1" type="ORF">LCGC14_0405060</name>
</gene>
<protein>
    <submittedName>
        <fullName evidence="1">Uncharacterized protein</fullName>
    </submittedName>
</protein>
<reference evidence="1" key="1">
    <citation type="journal article" date="2015" name="Nature">
        <title>Complex archaea that bridge the gap between prokaryotes and eukaryotes.</title>
        <authorList>
            <person name="Spang A."/>
            <person name="Saw J.H."/>
            <person name="Jorgensen S.L."/>
            <person name="Zaremba-Niedzwiedzka K."/>
            <person name="Martijn J."/>
            <person name="Lind A.E."/>
            <person name="van Eijk R."/>
            <person name="Schleper C."/>
            <person name="Guy L."/>
            <person name="Ettema T.J."/>
        </authorList>
    </citation>
    <scope>NUCLEOTIDE SEQUENCE</scope>
</reference>
<organism evidence="1">
    <name type="scientific">marine sediment metagenome</name>
    <dbReference type="NCBI Taxonomy" id="412755"/>
    <lineage>
        <taxon>unclassified sequences</taxon>
        <taxon>metagenomes</taxon>
        <taxon>ecological metagenomes</taxon>
    </lineage>
</organism>
<dbReference type="EMBL" id="LAZR01000352">
    <property type="protein sequence ID" value="KKN72952.1"/>
    <property type="molecule type" value="Genomic_DNA"/>
</dbReference>
<sequence>MTIIRDSEDLLLTTRDLLKDHINTFITKINTEKGDTLLDPFSDNEFFFFFRGKPNLKKMIYIFNGDVNINSNRGGLAQISDIFCWIVINQQLNDDSFFKSLRYMRAIQDTLNSRILMDIENTSSDITLEQIAPFDIEQKDKFPSTIVSGVRFSIDIAIS</sequence>
<evidence type="ECO:0000313" key="1">
    <source>
        <dbReference type="EMBL" id="KKN72952.1"/>
    </source>
</evidence>